<reference evidence="11" key="1">
    <citation type="submission" date="2013-04" db="EMBL/GenBank/DDBJ databases">
        <title>The Genome Sequence of Fonticula alba ATCC 38817.</title>
        <authorList>
            <consortium name="The Broad Institute Genomics Platform"/>
            <person name="Russ C."/>
            <person name="Cuomo C."/>
            <person name="Burger G."/>
            <person name="Gray M.W."/>
            <person name="Holland P.W.H."/>
            <person name="King N."/>
            <person name="Lang F.B.F."/>
            <person name="Roger A.J."/>
            <person name="Ruiz-Trillo I."/>
            <person name="Brown M."/>
            <person name="Walker B."/>
            <person name="Young S."/>
            <person name="Zeng Q."/>
            <person name="Gargeya S."/>
            <person name="Fitzgerald M."/>
            <person name="Haas B."/>
            <person name="Abouelleil A."/>
            <person name="Allen A.W."/>
            <person name="Alvarado L."/>
            <person name="Arachchi H.M."/>
            <person name="Berlin A.M."/>
            <person name="Chapman S.B."/>
            <person name="Gainer-Dewar J."/>
            <person name="Goldberg J."/>
            <person name="Griggs A."/>
            <person name="Gujja S."/>
            <person name="Hansen M."/>
            <person name="Howarth C."/>
            <person name="Imamovic A."/>
            <person name="Ireland A."/>
            <person name="Larimer J."/>
            <person name="McCowan C."/>
            <person name="Murphy C."/>
            <person name="Pearson M."/>
            <person name="Poon T.W."/>
            <person name="Priest M."/>
            <person name="Roberts A."/>
            <person name="Saif S."/>
            <person name="Shea T."/>
            <person name="Sisk P."/>
            <person name="Sykes S."/>
            <person name="Wortman J."/>
            <person name="Nusbaum C."/>
            <person name="Birren B."/>
        </authorList>
    </citation>
    <scope>NUCLEOTIDE SEQUENCE [LARGE SCALE GENOMIC DNA]</scope>
    <source>
        <strain evidence="11">ATCC 38817</strain>
    </source>
</reference>
<keyword evidence="7" id="KW-0249">Electron transport</keyword>
<dbReference type="OrthoDB" id="276296at2759"/>
<keyword evidence="6" id="KW-0677">Repeat</keyword>
<comment type="function">
    <text evidence="1">Accessory subunit of the mitochondrial membrane respiratory chain NADH dehydrogenase (Complex I), that is believed not to be involved in catalysis. Complex I functions in the transfer of electrons from NADH to the respiratory chain. The immediate electron acceptor for the enzyme is believed to be ubiquinone.</text>
</comment>
<dbReference type="eggNOG" id="KOG3458">
    <property type="taxonomic scope" value="Eukaryota"/>
</dbReference>
<keyword evidence="8" id="KW-0496">Mitochondrion</keyword>
<dbReference type="SMR" id="A0A058Z925"/>
<dbReference type="PANTHER" id="PTHR13344">
    <property type="entry name" value="NADH-UBIQUINONE OXIDOREDUCTASE"/>
    <property type="match status" value="1"/>
</dbReference>
<dbReference type="GeneID" id="20527496"/>
<evidence type="ECO:0000256" key="9">
    <source>
        <dbReference type="ARBA" id="ARBA00023157"/>
    </source>
</evidence>
<dbReference type="InterPro" id="IPR031731">
    <property type="entry name" value="CX9C"/>
</dbReference>
<name>A0A058Z925_FONAL</name>
<comment type="subcellular location">
    <subcellularLocation>
        <location evidence="2">Mitochondrion</location>
    </subcellularLocation>
</comment>
<evidence type="ECO:0000256" key="5">
    <source>
        <dbReference type="ARBA" id="ARBA00022660"/>
    </source>
</evidence>
<dbReference type="RefSeq" id="XP_009494944.1">
    <property type="nucleotide sequence ID" value="XM_009496669.1"/>
</dbReference>
<dbReference type="Pfam" id="PF16860">
    <property type="entry name" value="CX9C"/>
    <property type="match status" value="1"/>
</dbReference>
<evidence type="ECO:0000256" key="4">
    <source>
        <dbReference type="ARBA" id="ARBA00022448"/>
    </source>
</evidence>
<evidence type="ECO:0000313" key="12">
    <source>
        <dbReference type="Proteomes" id="UP000030693"/>
    </source>
</evidence>
<dbReference type="OMA" id="REVETNC"/>
<evidence type="ECO:0000256" key="1">
    <source>
        <dbReference type="ARBA" id="ARBA00003195"/>
    </source>
</evidence>
<dbReference type="GO" id="GO:0006120">
    <property type="term" value="P:mitochondrial electron transport, NADH to ubiquinone"/>
    <property type="evidence" value="ECO:0007669"/>
    <property type="project" value="InterPro"/>
</dbReference>
<protein>
    <recommendedName>
        <fullName evidence="10">IMS import disulfide relay-system CHCH-CHCH-like Cx9C domain-containing protein</fullName>
    </recommendedName>
</protein>
<evidence type="ECO:0000256" key="8">
    <source>
        <dbReference type="ARBA" id="ARBA00023128"/>
    </source>
</evidence>
<dbReference type="InterPro" id="IPR016680">
    <property type="entry name" value="NDUFA8"/>
</dbReference>
<organism evidence="11">
    <name type="scientific">Fonticula alba</name>
    <name type="common">Slime mold</name>
    <dbReference type="NCBI Taxonomy" id="691883"/>
    <lineage>
        <taxon>Eukaryota</taxon>
        <taxon>Rotosphaerida</taxon>
        <taxon>Fonticulaceae</taxon>
        <taxon>Fonticula</taxon>
    </lineage>
</organism>
<gene>
    <name evidence="11" type="ORF">H696_02771</name>
</gene>
<keyword evidence="5" id="KW-0679">Respiratory chain</keyword>
<keyword evidence="4" id="KW-0813">Transport</keyword>
<dbReference type="PANTHER" id="PTHR13344:SF0">
    <property type="entry name" value="NADH DEHYDROGENASE [UBIQUINONE] 1 ALPHA SUBCOMPLEX SUBUNIT 8"/>
    <property type="match status" value="1"/>
</dbReference>
<evidence type="ECO:0000256" key="3">
    <source>
        <dbReference type="ARBA" id="ARBA00010705"/>
    </source>
</evidence>
<accession>A0A058Z925</accession>
<keyword evidence="12" id="KW-1185">Reference proteome</keyword>
<dbReference type="Proteomes" id="UP000030693">
    <property type="component" value="Unassembled WGS sequence"/>
</dbReference>
<comment type="similarity">
    <text evidence="3">Belongs to the complex I NDUFA8 subunit family.</text>
</comment>
<dbReference type="PROSITE" id="PS51808">
    <property type="entry name" value="CHCH"/>
    <property type="match status" value="1"/>
</dbReference>
<evidence type="ECO:0000313" key="11">
    <source>
        <dbReference type="EMBL" id="KCV70428.1"/>
    </source>
</evidence>
<dbReference type="EMBL" id="KB932204">
    <property type="protein sequence ID" value="KCV70428.1"/>
    <property type="molecule type" value="Genomic_DNA"/>
</dbReference>
<dbReference type="AlphaFoldDB" id="A0A058Z925"/>
<evidence type="ECO:0000259" key="10">
    <source>
        <dbReference type="Pfam" id="PF16860"/>
    </source>
</evidence>
<sequence length="141" mass="15946">MSDSTDSQKTPLSPEAASSFQVTSSPLMASAFYIGEYCMQQNTKFMTCHENNPNIAVDKCIDESVEVVKCASEIMNKVNAYCSDEFFRYWKCIDLNNQSFRYCRQEQNVLDTCMFQSMGIGKARLDAAEAGELPSTRKLRN</sequence>
<feature type="domain" description="IMS import disulfide relay-system CHCH-CHCH-like Cx9C" evidence="10">
    <location>
        <begin position="75"/>
        <end position="114"/>
    </location>
</feature>
<dbReference type="GO" id="GO:0005739">
    <property type="term" value="C:mitochondrion"/>
    <property type="evidence" value="ECO:0007669"/>
    <property type="project" value="UniProtKB-SubCell"/>
</dbReference>
<evidence type="ECO:0000256" key="6">
    <source>
        <dbReference type="ARBA" id="ARBA00022737"/>
    </source>
</evidence>
<dbReference type="STRING" id="691883.A0A058Z925"/>
<keyword evidence="9" id="KW-1015">Disulfide bond</keyword>
<proteinExistence type="inferred from homology"/>
<evidence type="ECO:0000256" key="2">
    <source>
        <dbReference type="ARBA" id="ARBA00004173"/>
    </source>
</evidence>
<evidence type="ECO:0000256" key="7">
    <source>
        <dbReference type="ARBA" id="ARBA00022982"/>
    </source>
</evidence>